<protein>
    <submittedName>
        <fullName evidence="2">Uncharacterized protein</fullName>
    </submittedName>
</protein>
<proteinExistence type="predicted"/>
<reference evidence="2" key="1">
    <citation type="submission" date="2023-07" db="EMBL/GenBank/DDBJ databases">
        <title>Chromosome-level Genome Assembly of Striped Snakehead (Channa striata).</title>
        <authorList>
            <person name="Liu H."/>
        </authorList>
    </citation>
    <scope>NUCLEOTIDE SEQUENCE</scope>
    <source>
        <strain evidence="2">Gz</strain>
        <tissue evidence="2">Muscle</tissue>
    </source>
</reference>
<feature type="coiled-coil region" evidence="1">
    <location>
        <begin position="246"/>
        <end position="336"/>
    </location>
</feature>
<feature type="coiled-coil region" evidence="1">
    <location>
        <begin position="26"/>
        <end position="85"/>
    </location>
</feature>
<evidence type="ECO:0000256" key="1">
    <source>
        <dbReference type="SAM" id="Coils"/>
    </source>
</evidence>
<evidence type="ECO:0000313" key="3">
    <source>
        <dbReference type="Proteomes" id="UP001187415"/>
    </source>
</evidence>
<dbReference type="EMBL" id="JAUPFM010000003">
    <property type="protein sequence ID" value="KAK2857034.1"/>
    <property type="molecule type" value="Genomic_DNA"/>
</dbReference>
<evidence type="ECO:0000313" key="2">
    <source>
        <dbReference type="EMBL" id="KAK2857034.1"/>
    </source>
</evidence>
<keyword evidence="3" id="KW-1185">Reference proteome</keyword>
<organism evidence="2 3">
    <name type="scientific">Channa striata</name>
    <name type="common">Snakehead murrel</name>
    <name type="synonym">Ophicephalus striatus</name>
    <dbReference type="NCBI Taxonomy" id="64152"/>
    <lineage>
        <taxon>Eukaryota</taxon>
        <taxon>Metazoa</taxon>
        <taxon>Chordata</taxon>
        <taxon>Craniata</taxon>
        <taxon>Vertebrata</taxon>
        <taxon>Euteleostomi</taxon>
        <taxon>Actinopterygii</taxon>
        <taxon>Neopterygii</taxon>
        <taxon>Teleostei</taxon>
        <taxon>Neoteleostei</taxon>
        <taxon>Acanthomorphata</taxon>
        <taxon>Anabantaria</taxon>
        <taxon>Anabantiformes</taxon>
        <taxon>Channoidei</taxon>
        <taxon>Channidae</taxon>
        <taxon>Channa</taxon>
    </lineage>
</organism>
<dbReference type="Proteomes" id="UP001187415">
    <property type="component" value="Unassembled WGS sequence"/>
</dbReference>
<name>A0AA88SZT5_CHASR</name>
<sequence length="425" mass="49321">MESHNQARLRPSTGNTVYVFTYEDYLSTLIRSNDRLRDELEASQRKLLQSDCQLEAAKRTICELRSQLEEARRNSDKNLTRAKATADLSTVEFIKPCQAVEMDLPTLVQQLQKAHRNLEVCTAKLQSSAASTEDCDQEYSEKVQVLKNGIMNLGVKLQQEKVTLLKKAITLVPCNTEGQGNKNWSAQAEDLEKVNFQIQKINLELLQQALCLQSGHYQKKAPPKQHWIKFYKDQEQQTERLKPVAVRRVERRQEENKQKKEALLSEIHELKERLTAEEANNKTKNKAVKQAELKAYLLQKELLRNKKEVQAQVVQVDHLKKVNKAISAQRRKAEEQLQVHFKQWQEEKTSLVTAIQELHELLNRKQPELSKQERHMVLRVKDLEERMSETLEKKLEKRQSWLRERTNGASLKGGWVAAGHHKEGD</sequence>
<comment type="caution">
    <text evidence="2">The sequence shown here is derived from an EMBL/GenBank/DDBJ whole genome shotgun (WGS) entry which is preliminary data.</text>
</comment>
<gene>
    <name evidence="2" type="ORF">Q5P01_005769</name>
</gene>
<accession>A0AA88SZT5</accession>
<keyword evidence="1" id="KW-0175">Coiled coil</keyword>
<dbReference type="AlphaFoldDB" id="A0AA88SZT5"/>